<sequence length="358" mass="39927" precursor="true">MLIFRLVVVCFFSVSSFMSSEVWAQAKKGDKKFAILDINKVDEDFHFQGEYYGLIGTNCSWCGECAMGLQVVARGEGKFIASVYNGGLPGNGWDHSERSELEGTRNGDVLTLKGDQFEIEVKKGGMAVVQDQAGHRLGQLSKYKRTSITLGAKPPANATVLFDGSSVEHFKNGKITDEGLLSVGTELKKKYRSFRLHLEFRLPYMPYATGQARSNSGIYLQSRYEVQVLDSFGLEGVENECGGLYKQKRADVNMCFPPLSWQTYDIAFVAPRFDEAGKKIKNAYITVLHNGVPIHQDYSIIAKTGGGKQEGAELFPIKLQDHSNPVRFRNIWIVDLSDQPDPEYCFPCQSLLCEGSCY</sequence>
<gene>
    <name evidence="3" type="ORF">V144x_04410</name>
</gene>
<evidence type="ECO:0000259" key="2">
    <source>
        <dbReference type="Pfam" id="PF06439"/>
    </source>
</evidence>
<reference evidence="3 4" key="1">
    <citation type="submission" date="2019-03" db="EMBL/GenBank/DDBJ databases">
        <title>Deep-cultivation of Planctomycetes and their phenomic and genomic characterization uncovers novel biology.</title>
        <authorList>
            <person name="Wiegand S."/>
            <person name="Jogler M."/>
            <person name="Boedeker C."/>
            <person name="Pinto D."/>
            <person name="Vollmers J."/>
            <person name="Rivas-Marin E."/>
            <person name="Kohn T."/>
            <person name="Peeters S.H."/>
            <person name="Heuer A."/>
            <person name="Rast P."/>
            <person name="Oberbeckmann S."/>
            <person name="Bunk B."/>
            <person name="Jeske O."/>
            <person name="Meyerdierks A."/>
            <person name="Storesund J.E."/>
            <person name="Kallscheuer N."/>
            <person name="Luecker S."/>
            <person name="Lage O.M."/>
            <person name="Pohl T."/>
            <person name="Merkel B.J."/>
            <person name="Hornburger P."/>
            <person name="Mueller R.-W."/>
            <person name="Bruemmer F."/>
            <person name="Labrenz M."/>
            <person name="Spormann A.M."/>
            <person name="Op den Camp H."/>
            <person name="Overmann J."/>
            <person name="Amann R."/>
            <person name="Jetten M.S.M."/>
            <person name="Mascher T."/>
            <person name="Medema M.H."/>
            <person name="Devos D.P."/>
            <person name="Kaster A.-K."/>
            <person name="Ovreas L."/>
            <person name="Rohde M."/>
            <person name="Galperin M.Y."/>
            <person name="Jogler C."/>
        </authorList>
    </citation>
    <scope>NUCLEOTIDE SEQUENCE [LARGE SCALE GENOMIC DNA]</scope>
    <source>
        <strain evidence="3 4">V144</strain>
    </source>
</reference>
<protein>
    <recommendedName>
        <fullName evidence="2">3-keto-alpha-glucoside-1,2-lyase/3-keto-2-hydroxy-glucal hydratase domain-containing protein</fullName>
    </recommendedName>
</protein>
<dbReference type="InterPro" id="IPR010496">
    <property type="entry name" value="AL/BT2_dom"/>
</dbReference>
<accession>A0A517VPR7</accession>
<dbReference type="PANTHER" id="PTHR33546">
    <property type="entry name" value="LARGE, MULTIFUNCTIONAL SECRETED PROTEIN-RELATED"/>
    <property type="match status" value="1"/>
</dbReference>
<keyword evidence="1" id="KW-0732">Signal</keyword>
<feature type="signal peptide" evidence="1">
    <location>
        <begin position="1"/>
        <end position="24"/>
    </location>
</feature>
<evidence type="ECO:0000313" key="4">
    <source>
        <dbReference type="Proteomes" id="UP000318704"/>
    </source>
</evidence>
<proteinExistence type="predicted"/>
<dbReference type="AlphaFoldDB" id="A0A517VPR7"/>
<feature type="domain" description="3-keto-alpha-glucoside-1,2-lyase/3-keto-2-hydroxy-glucal hydratase" evidence="2">
    <location>
        <begin position="158"/>
        <end position="333"/>
    </location>
</feature>
<dbReference type="KEGG" id="gaw:V144x_04410"/>
<feature type="chain" id="PRO_5022102863" description="3-keto-alpha-glucoside-1,2-lyase/3-keto-2-hydroxy-glucal hydratase domain-containing protein" evidence="1">
    <location>
        <begin position="25"/>
        <end position="358"/>
    </location>
</feature>
<dbReference type="Pfam" id="PF06439">
    <property type="entry name" value="3keto-disac_hyd"/>
    <property type="match status" value="1"/>
</dbReference>
<evidence type="ECO:0000313" key="3">
    <source>
        <dbReference type="EMBL" id="QDT95007.1"/>
    </source>
</evidence>
<name>A0A517VPR7_9PLAN</name>
<dbReference type="EMBL" id="CP037920">
    <property type="protein sequence ID" value="QDT95007.1"/>
    <property type="molecule type" value="Genomic_DNA"/>
</dbReference>
<dbReference type="Gene3D" id="2.60.120.560">
    <property type="entry name" value="Exo-inulinase, domain 1"/>
    <property type="match status" value="1"/>
</dbReference>
<organism evidence="3 4">
    <name type="scientific">Gimesia aquarii</name>
    <dbReference type="NCBI Taxonomy" id="2527964"/>
    <lineage>
        <taxon>Bacteria</taxon>
        <taxon>Pseudomonadati</taxon>
        <taxon>Planctomycetota</taxon>
        <taxon>Planctomycetia</taxon>
        <taxon>Planctomycetales</taxon>
        <taxon>Planctomycetaceae</taxon>
        <taxon>Gimesia</taxon>
    </lineage>
</organism>
<evidence type="ECO:0000256" key="1">
    <source>
        <dbReference type="SAM" id="SignalP"/>
    </source>
</evidence>
<dbReference type="PANTHER" id="PTHR33546:SF1">
    <property type="entry name" value="LARGE, MULTIFUNCTIONAL SECRETED PROTEIN"/>
    <property type="match status" value="1"/>
</dbReference>
<dbReference type="RefSeq" id="WP_232102687.1">
    <property type="nucleotide sequence ID" value="NZ_CP037920.1"/>
</dbReference>
<dbReference type="GO" id="GO:0016787">
    <property type="term" value="F:hydrolase activity"/>
    <property type="evidence" value="ECO:0007669"/>
    <property type="project" value="InterPro"/>
</dbReference>
<dbReference type="Proteomes" id="UP000318704">
    <property type="component" value="Chromosome"/>
</dbReference>